<dbReference type="Proteomes" id="UP000182744">
    <property type="component" value="Unassembled WGS sequence"/>
</dbReference>
<evidence type="ECO:0000313" key="2">
    <source>
        <dbReference type="EMBL" id="SDE22737.1"/>
    </source>
</evidence>
<reference evidence="3" key="1">
    <citation type="submission" date="2016-10" db="EMBL/GenBank/DDBJ databases">
        <authorList>
            <person name="Varghese N."/>
        </authorList>
    </citation>
    <scope>NUCLEOTIDE SEQUENCE [LARGE SCALE GENOMIC DNA]</scope>
    <source>
        <strain evidence="3">DSM 20639</strain>
    </source>
</reference>
<protein>
    <submittedName>
        <fullName evidence="2">Uncharacterized protein</fullName>
    </submittedName>
</protein>
<feature type="compositionally biased region" description="Basic and acidic residues" evidence="1">
    <location>
        <begin position="1"/>
        <end position="13"/>
    </location>
</feature>
<feature type="region of interest" description="Disordered" evidence="1">
    <location>
        <begin position="69"/>
        <end position="91"/>
    </location>
</feature>
<dbReference type="AlphaFoldDB" id="A0A1G7B797"/>
<organism evidence="2 3">
    <name type="scientific">Actinobaculum suis</name>
    <dbReference type="NCBI Taxonomy" id="1657"/>
    <lineage>
        <taxon>Bacteria</taxon>
        <taxon>Bacillati</taxon>
        <taxon>Actinomycetota</taxon>
        <taxon>Actinomycetes</taxon>
        <taxon>Actinomycetales</taxon>
        <taxon>Actinomycetaceae</taxon>
        <taxon>Actinobaculum</taxon>
    </lineage>
</organism>
<name>A0A1G7B797_9ACTO</name>
<gene>
    <name evidence="2" type="ORF">SAMN05421878_10441</name>
</gene>
<proteinExistence type="predicted"/>
<dbReference type="EMBL" id="FNAU01000004">
    <property type="protein sequence ID" value="SDE22737.1"/>
    <property type="molecule type" value="Genomic_DNA"/>
</dbReference>
<evidence type="ECO:0000313" key="3">
    <source>
        <dbReference type="Proteomes" id="UP000182744"/>
    </source>
</evidence>
<feature type="region of interest" description="Disordered" evidence="1">
    <location>
        <begin position="1"/>
        <end position="22"/>
    </location>
</feature>
<evidence type="ECO:0000256" key="1">
    <source>
        <dbReference type="SAM" id="MobiDB-lite"/>
    </source>
</evidence>
<accession>A0A1G7B797</accession>
<keyword evidence="3" id="KW-1185">Reference proteome</keyword>
<sequence length="91" mass="10403">MEAKPRNVAENRRRVSNGETDLAPNAQMARFALLLRGQTERISPVRGNFSYRRWLSPSFVRRKQHLSRYGAGPAARNHATYGRARRLGAPR</sequence>